<dbReference type="InterPro" id="IPR043149">
    <property type="entry name" value="TagF_N"/>
</dbReference>
<dbReference type="RefSeq" id="WP_087136486.1">
    <property type="nucleotide sequence ID" value="NZ_FUKR01000023.1"/>
</dbReference>
<protein>
    <submittedName>
        <fullName evidence="9">Glycosyl transferase, group 1</fullName>
    </submittedName>
</protein>
<keyword evidence="3" id="KW-1003">Cell membrane</keyword>
<keyword evidence="5" id="KW-0777">Teichoic acid biosynthesis</keyword>
<keyword evidence="10" id="KW-1185">Reference proteome</keyword>
<comment type="subcellular location">
    <subcellularLocation>
        <location evidence="1">Cell membrane</location>
        <topology evidence="1">Peripheral membrane protein</topology>
    </subcellularLocation>
</comment>
<reference evidence="10" key="1">
    <citation type="submission" date="2017-02" db="EMBL/GenBank/DDBJ databases">
        <authorList>
            <person name="Dridi B."/>
        </authorList>
    </citation>
    <scope>NUCLEOTIDE SEQUENCE [LARGE SCALE GENOMIC DNA]</scope>
    <source>
        <strain evidence="10">EB411</strain>
    </source>
</reference>
<dbReference type="Gene3D" id="3.40.50.11820">
    <property type="match status" value="1"/>
</dbReference>
<dbReference type="GO" id="GO:0016757">
    <property type="term" value="F:glycosyltransferase activity"/>
    <property type="evidence" value="ECO:0007669"/>
    <property type="project" value="InterPro"/>
</dbReference>
<evidence type="ECO:0000259" key="8">
    <source>
        <dbReference type="Pfam" id="PF00534"/>
    </source>
</evidence>
<evidence type="ECO:0000256" key="5">
    <source>
        <dbReference type="ARBA" id="ARBA00022944"/>
    </source>
</evidence>
<dbReference type="SUPFAM" id="SSF53756">
    <property type="entry name" value="UDP-Glycosyltransferase/glycogen phosphorylase"/>
    <property type="match status" value="2"/>
</dbReference>
<dbReference type="InterPro" id="IPR043148">
    <property type="entry name" value="TagF_C"/>
</dbReference>
<comment type="similarity">
    <text evidence="2">Belongs to the CDP-glycerol glycerophosphotransferase family.</text>
</comment>
<evidence type="ECO:0000313" key="10">
    <source>
        <dbReference type="Proteomes" id="UP000196778"/>
    </source>
</evidence>
<dbReference type="PANTHER" id="PTHR37316:SF3">
    <property type="entry name" value="TEICHOIC ACID GLYCEROL-PHOSPHATE TRANSFERASE"/>
    <property type="match status" value="1"/>
</dbReference>
<dbReference type="GO" id="GO:0005886">
    <property type="term" value="C:plasma membrane"/>
    <property type="evidence" value="ECO:0007669"/>
    <property type="project" value="UniProtKB-SubCell"/>
</dbReference>
<dbReference type="Gene3D" id="3.40.50.12580">
    <property type="match status" value="1"/>
</dbReference>
<evidence type="ECO:0000256" key="6">
    <source>
        <dbReference type="ARBA" id="ARBA00023136"/>
    </source>
</evidence>
<feature type="region of interest" description="Disordered" evidence="7">
    <location>
        <begin position="394"/>
        <end position="418"/>
    </location>
</feature>
<evidence type="ECO:0000256" key="4">
    <source>
        <dbReference type="ARBA" id="ARBA00022679"/>
    </source>
</evidence>
<dbReference type="InterPro" id="IPR051612">
    <property type="entry name" value="Teichoic_Acid_Biosynth"/>
</dbReference>
<evidence type="ECO:0000256" key="1">
    <source>
        <dbReference type="ARBA" id="ARBA00004202"/>
    </source>
</evidence>
<dbReference type="Gene3D" id="3.40.50.2000">
    <property type="entry name" value="Glycogen Phosphorylase B"/>
    <property type="match status" value="2"/>
</dbReference>
<evidence type="ECO:0000256" key="2">
    <source>
        <dbReference type="ARBA" id="ARBA00010488"/>
    </source>
</evidence>
<keyword evidence="6" id="KW-0472">Membrane</keyword>
<accession>A0A1R4J065</accession>
<evidence type="ECO:0000256" key="7">
    <source>
        <dbReference type="SAM" id="MobiDB-lite"/>
    </source>
</evidence>
<dbReference type="GO" id="GO:0047355">
    <property type="term" value="F:CDP-glycerol glycerophosphotransferase activity"/>
    <property type="evidence" value="ECO:0007669"/>
    <property type="project" value="InterPro"/>
</dbReference>
<dbReference type="GO" id="GO:0019350">
    <property type="term" value="P:teichoic acid biosynthetic process"/>
    <property type="evidence" value="ECO:0007669"/>
    <property type="project" value="UniProtKB-KW"/>
</dbReference>
<dbReference type="InterPro" id="IPR001296">
    <property type="entry name" value="Glyco_trans_1"/>
</dbReference>
<dbReference type="InterPro" id="IPR007554">
    <property type="entry name" value="Glycerophosphate_synth"/>
</dbReference>
<feature type="compositionally biased region" description="Low complexity" evidence="7">
    <location>
        <begin position="394"/>
        <end position="403"/>
    </location>
</feature>
<dbReference type="EMBL" id="FUKR01000023">
    <property type="protein sequence ID" value="SJN25023.1"/>
    <property type="molecule type" value="Genomic_DNA"/>
</dbReference>
<proteinExistence type="inferred from homology"/>
<feature type="domain" description="Glycosyl transferase family 1" evidence="8">
    <location>
        <begin position="653"/>
        <end position="797"/>
    </location>
</feature>
<dbReference type="Pfam" id="PF00534">
    <property type="entry name" value="Glycos_transf_1"/>
    <property type="match status" value="1"/>
</dbReference>
<evidence type="ECO:0000313" key="9">
    <source>
        <dbReference type="EMBL" id="SJN25023.1"/>
    </source>
</evidence>
<dbReference type="Pfam" id="PF04464">
    <property type="entry name" value="Glyphos_transf"/>
    <property type="match status" value="1"/>
</dbReference>
<name>A0A1R4J065_9MICO</name>
<organism evidence="9 10">
    <name type="scientific">Mycetocola reblochoni REB411</name>
    <dbReference type="NCBI Taxonomy" id="1255698"/>
    <lineage>
        <taxon>Bacteria</taxon>
        <taxon>Bacillati</taxon>
        <taxon>Actinomycetota</taxon>
        <taxon>Actinomycetes</taxon>
        <taxon>Micrococcales</taxon>
        <taxon>Microbacteriaceae</taxon>
        <taxon>Mycetocola</taxon>
    </lineage>
</organism>
<sequence>MAHCRRQPIAPDTVLYESFGGRGALCNPEAIFRAAHADVRLHRLEHVWAIDPAQMGSPSVRALAQTPRVRVVERGSRAYWMALSTAGTLINNATFLPQFSKRAGQTYLNTWHGTPLKHMGFDMPNGAVESANVTRNFLAADYLLSQNPFMTERMYLTGYRLRGILPGRILELGYPRTDLQHDGGLVASVRLALDDAGYDLAGRRVVLYAPTWRGATFGRPQNNAAELLATVARLQAALGDEVRVLLKPHPSVARFARELPEGHGVVVPDEMPTNVVLGLADTLVTDFSSIFFDYLSLGRPIVFFAPDAEDYSIDRGMYWPATELPGALCSDEDQLAGALRTALAGDEAEALAERRRRWQDELTAEDTGDSSARVVELLFAGASPVGGAHAAGVSGSAAALPGSRTGSPGTPATAAAAPPAEKQRLLLYPGGMRPNGITVSVLNLLARLDYDRFDVTVICAKPRSAAEARTQALVDPRARLLLRVGGMNGSKANQLVRRVFQRPGLIRVAQRLGSQRRLWQAEVERCFGGARFDRAIDFSGYAQFWAQLVLAAPADKRAIWLHNDLAAEANRPVNGRTPMKRSLGAVARLYASFDSLVSVSPALSRINEAAFRGIAPRSRFVSARNVMSVTAPSATAEEENGPWLSRMSEQGTFWFITVGRYSAEKNQERLIRAFALVHAERQETRLILVGYGPLHARLTAVVEELGLEDSVFLTGALSTPLQLMEAADAFVLSSDWEGQPMVLLEAATVGLPIVSVAFGSVSSALPGDELHVVERTVPALADGLRAALDGAVTAARLDIADYNRSALTEFAEAIDEGAVR</sequence>
<keyword evidence="4 9" id="KW-0808">Transferase</keyword>
<dbReference type="PANTHER" id="PTHR37316">
    <property type="entry name" value="TEICHOIC ACID GLYCEROL-PHOSPHATE PRIMASE"/>
    <property type="match status" value="1"/>
</dbReference>
<dbReference type="AlphaFoldDB" id="A0A1R4J065"/>
<gene>
    <name evidence="9" type="ORF">FM119_04465</name>
</gene>
<dbReference type="CDD" id="cd03811">
    <property type="entry name" value="GT4_GT28_WabH-like"/>
    <property type="match status" value="1"/>
</dbReference>
<evidence type="ECO:0000256" key="3">
    <source>
        <dbReference type="ARBA" id="ARBA00022475"/>
    </source>
</evidence>
<dbReference type="Proteomes" id="UP000196778">
    <property type="component" value="Unassembled WGS sequence"/>
</dbReference>